<evidence type="ECO:0000313" key="3">
    <source>
        <dbReference type="Proteomes" id="UP000265520"/>
    </source>
</evidence>
<protein>
    <submittedName>
        <fullName evidence="2">Uncharacterized protein</fullName>
    </submittedName>
</protein>
<name>A0A392UYT9_9FABA</name>
<dbReference type="AlphaFoldDB" id="A0A392UYT9"/>
<reference evidence="2 3" key="1">
    <citation type="journal article" date="2018" name="Front. Plant Sci.">
        <title>Red Clover (Trifolium pratense) and Zigzag Clover (T. medium) - A Picture of Genomic Similarities and Differences.</title>
        <authorList>
            <person name="Dluhosova J."/>
            <person name="Istvanek J."/>
            <person name="Nedelnik J."/>
            <person name="Repkova J."/>
        </authorList>
    </citation>
    <scope>NUCLEOTIDE SEQUENCE [LARGE SCALE GENOMIC DNA]</scope>
    <source>
        <strain evidence="3">cv. 10/8</strain>
        <tissue evidence="2">Leaf</tissue>
    </source>
</reference>
<keyword evidence="3" id="KW-1185">Reference proteome</keyword>
<feature type="non-terminal residue" evidence="2">
    <location>
        <position position="54"/>
    </location>
</feature>
<feature type="non-terminal residue" evidence="2">
    <location>
        <position position="1"/>
    </location>
</feature>
<dbReference type="EMBL" id="LXQA011012883">
    <property type="protein sequence ID" value="MCI81186.1"/>
    <property type="molecule type" value="Genomic_DNA"/>
</dbReference>
<sequence length="54" mass="6018">TPDVVADSEPEKNNEKDVSSDEDESEQIVAEEKTMIDVDTLETDEDPQPKAVQK</sequence>
<evidence type="ECO:0000313" key="2">
    <source>
        <dbReference type="EMBL" id="MCI81186.1"/>
    </source>
</evidence>
<feature type="region of interest" description="Disordered" evidence="1">
    <location>
        <begin position="35"/>
        <end position="54"/>
    </location>
</feature>
<comment type="caution">
    <text evidence="2">The sequence shown here is derived from an EMBL/GenBank/DDBJ whole genome shotgun (WGS) entry which is preliminary data.</text>
</comment>
<organism evidence="2 3">
    <name type="scientific">Trifolium medium</name>
    <dbReference type="NCBI Taxonomy" id="97028"/>
    <lineage>
        <taxon>Eukaryota</taxon>
        <taxon>Viridiplantae</taxon>
        <taxon>Streptophyta</taxon>
        <taxon>Embryophyta</taxon>
        <taxon>Tracheophyta</taxon>
        <taxon>Spermatophyta</taxon>
        <taxon>Magnoliopsida</taxon>
        <taxon>eudicotyledons</taxon>
        <taxon>Gunneridae</taxon>
        <taxon>Pentapetalae</taxon>
        <taxon>rosids</taxon>
        <taxon>fabids</taxon>
        <taxon>Fabales</taxon>
        <taxon>Fabaceae</taxon>
        <taxon>Papilionoideae</taxon>
        <taxon>50 kb inversion clade</taxon>
        <taxon>NPAAA clade</taxon>
        <taxon>Hologalegina</taxon>
        <taxon>IRL clade</taxon>
        <taxon>Trifolieae</taxon>
        <taxon>Trifolium</taxon>
    </lineage>
</organism>
<dbReference type="Proteomes" id="UP000265520">
    <property type="component" value="Unassembled WGS sequence"/>
</dbReference>
<feature type="region of interest" description="Disordered" evidence="1">
    <location>
        <begin position="1"/>
        <end position="29"/>
    </location>
</feature>
<proteinExistence type="predicted"/>
<feature type="compositionally biased region" description="Basic and acidic residues" evidence="1">
    <location>
        <begin position="9"/>
        <end position="19"/>
    </location>
</feature>
<evidence type="ECO:0000256" key="1">
    <source>
        <dbReference type="SAM" id="MobiDB-lite"/>
    </source>
</evidence>
<accession>A0A392UYT9</accession>